<proteinExistence type="predicted"/>
<dbReference type="AlphaFoldDB" id="A0A914EFJ7"/>
<feature type="domain" description="LysM" evidence="1">
    <location>
        <begin position="173"/>
        <end position="219"/>
    </location>
</feature>
<name>A0A914EFJ7_9BILA</name>
<dbReference type="Gene3D" id="3.10.350.10">
    <property type="entry name" value="LysM domain"/>
    <property type="match status" value="1"/>
</dbReference>
<dbReference type="InterPro" id="IPR036779">
    <property type="entry name" value="LysM_dom_sf"/>
</dbReference>
<accession>A0A914EFJ7</accession>
<dbReference type="PROSITE" id="PS51782">
    <property type="entry name" value="LYSM"/>
    <property type="match status" value="1"/>
</dbReference>
<evidence type="ECO:0000259" key="1">
    <source>
        <dbReference type="PROSITE" id="PS51782"/>
    </source>
</evidence>
<dbReference type="WBParaSite" id="ACRNAN_scaffold7957.g31277.t1">
    <property type="protein sequence ID" value="ACRNAN_scaffold7957.g31277.t1"/>
    <property type="gene ID" value="ACRNAN_scaffold7957.g31277"/>
</dbReference>
<evidence type="ECO:0000313" key="2">
    <source>
        <dbReference type="Proteomes" id="UP000887540"/>
    </source>
</evidence>
<dbReference type="InterPro" id="IPR018392">
    <property type="entry name" value="LysM"/>
</dbReference>
<protein>
    <submittedName>
        <fullName evidence="3">LysM domain-containing protein</fullName>
    </submittedName>
</protein>
<evidence type="ECO:0000313" key="3">
    <source>
        <dbReference type="WBParaSite" id="ACRNAN_scaffold7957.g31277.t1"/>
    </source>
</evidence>
<sequence>MVNWFWRNNEEIVVSNASAHLIWVFFEAESVRISRIAFAGPKIADVAESGSIEINRRTEHKIKDQVGKAKITPGESLGFQSSRKNGIASISVFYLKGNQDDLPNKSNKVTIVENYQIRLGDRVIITKDKILRQKTRAVVKEQQKGIKGQQQKNELDWIDKDGINHKEEYKKLQTYTAIQGDSFWEICVVKHGLTLEKGKLLNPQIENYEEIQPGQIIHI</sequence>
<keyword evidence="2" id="KW-1185">Reference proteome</keyword>
<dbReference type="CDD" id="cd00118">
    <property type="entry name" value="LysM"/>
    <property type="match status" value="1"/>
</dbReference>
<organism evidence="2 3">
    <name type="scientific">Acrobeloides nanus</name>
    <dbReference type="NCBI Taxonomy" id="290746"/>
    <lineage>
        <taxon>Eukaryota</taxon>
        <taxon>Metazoa</taxon>
        <taxon>Ecdysozoa</taxon>
        <taxon>Nematoda</taxon>
        <taxon>Chromadorea</taxon>
        <taxon>Rhabditida</taxon>
        <taxon>Tylenchina</taxon>
        <taxon>Cephalobomorpha</taxon>
        <taxon>Cephaloboidea</taxon>
        <taxon>Cephalobidae</taxon>
        <taxon>Acrobeloides</taxon>
    </lineage>
</organism>
<reference evidence="3" key="1">
    <citation type="submission" date="2022-11" db="UniProtKB">
        <authorList>
            <consortium name="WormBaseParasite"/>
        </authorList>
    </citation>
    <scope>IDENTIFICATION</scope>
</reference>
<dbReference type="Proteomes" id="UP000887540">
    <property type="component" value="Unplaced"/>
</dbReference>